<dbReference type="AlphaFoldDB" id="A0A060DBY6"/>
<feature type="transmembrane region" description="Helical" evidence="1">
    <location>
        <begin position="35"/>
        <end position="52"/>
    </location>
</feature>
<evidence type="ECO:0000256" key="1">
    <source>
        <dbReference type="SAM" id="Phobius"/>
    </source>
</evidence>
<dbReference type="Proteomes" id="UP000243670">
    <property type="component" value="Nucleomorph 3"/>
</dbReference>
<sequence>MLRKVLIFLYLKNFKILFLSKILNSIQYINIKKYIIFLIFIFLNIVSLKTNYNTVFLFYNTFIRNKILTILLKFYFFIKNFNLIKNSDIYAYIDVYAISKKLKNFDKIIIHKCNYFIKLKYNFRFVKLEKFFNIERKTVIQFCIHARYAEFLSFNKHLYSIFIHQLAKMSLVTNMLYLFF</sequence>
<proteinExistence type="predicted"/>
<organism evidence="2 3">
    <name type="scientific">Lotharella oceanica</name>
    <dbReference type="NCBI Taxonomy" id="641309"/>
    <lineage>
        <taxon>Eukaryota</taxon>
        <taxon>Sar</taxon>
        <taxon>Rhizaria</taxon>
        <taxon>Cercozoa</taxon>
        <taxon>Chlorarachniophyceae</taxon>
        <taxon>Lotharella</taxon>
    </lineage>
</organism>
<reference evidence="2 3" key="1">
    <citation type="journal article" date="2014" name="BMC Genomics">
        <title>Nucleomorph and plastid genome sequences of the chlorarachniophyte Lotharella oceanica: convergent reductive evolution and frequent recombination in nucleomorph-bearing algae.</title>
        <authorList>
            <person name="Tanifuji G."/>
            <person name="Onodera N.T."/>
            <person name="Brown M.W."/>
            <person name="Curtis B.A."/>
            <person name="Roger A.J."/>
            <person name="Ka-Shu Wong G."/>
            <person name="Melkonian M."/>
            <person name="Archibald J.M."/>
        </authorList>
    </citation>
    <scope>NUCLEOTIDE SEQUENCE [LARGE SCALE GENOMIC DNA]</scope>
    <source>
        <strain evidence="2 3">CCMP622</strain>
    </source>
</reference>
<accession>A0A060DBY6</accession>
<keyword evidence="2" id="KW-0542">Nucleomorph</keyword>
<keyword evidence="1" id="KW-0472">Membrane</keyword>
<protein>
    <submittedName>
        <fullName evidence="2">Uncharacterized protein</fullName>
    </submittedName>
</protein>
<geneLocation type="nucleomorph" evidence="2"/>
<keyword evidence="1" id="KW-1133">Transmembrane helix</keyword>
<dbReference type="EMBL" id="CP006629">
    <property type="protein sequence ID" value="AIB10005.1"/>
    <property type="molecule type" value="Genomic_DNA"/>
</dbReference>
<gene>
    <name evidence="2" type="ORF">M951_chr3101</name>
</gene>
<feature type="transmembrane region" description="Helical" evidence="1">
    <location>
        <begin position="58"/>
        <end position="78"/>
    </location>
</feature>
<evidence type="ECO:0000313" key="3">
    <source>
        <dbReference type="Proteomes" id="UP000243670"/>
    </source>
</evidence>
<evidence type="ECO:0000313" key="2">
    <source>
        <dbReference type="EMBL" id="AIB10005.1"/>
    </source>
</evidence>
<name>A0A060DBY6_9EUKA</name>
<keyword evidence="1" id="KW-0812">Transmembrane</keyword>